<organism evidence="3 4">
    <name type="scientific">Ditylenchus dipsaci</name>
    <dbReference type="NCBI Taxonomy" id="166011"/>
    <lineage>
        <taxon>Eukaryota</taxon>
        <taxon>Metazoa</taxon>
        <taxon>Ecdysozoa</taxon>
        <taxon>Nematoda</taxon>
        <taxon>Chromadorea</taxon>
        <taxon>Rhabditida</taxon>
        <taxon>Tylenchina</taxon>
        <taxon>Tylenchomorpha</taxon>
        <taxon>Sphaerularioidea</taxon>
        <taxon>Anguinidae</taxon>
        <taxon>Anguininae</taxon>
        <taxon>Ditylenchus</taxon>
    </lineage>
</organism>
<evidence type="ECO:0000313" key="4">
    <source>
        <dbReference type="WBParaSite" id="jg20984"/>
    </source>
</evidence>
<keyword evidence="2" id="KW-0812">Transmembrane</keyword>
<feature type="compositionally biased region" description="Polar residues" evidence="1">
    <location>
        <begin position="74"/>
        <end position="83"/>
    </location>
</feature>
<proteinExistence type="predicted"/>
<reference evidence="4" key="1">
    <citation type="submission" date="2022-11" db="UniProtKB">
        <authorList>
            <consortium name="WormBaseParasite"/>
        </authorList>
    </citation>
    <scope>IDENTIFICATION</scope>
</reference>
<evidence type="ECO:0000256" key="2">
    <source>
        <dbReference type="SAM" id="Phobius"/>
    </source>
</evidence>
<dbReference type="WBParaSite" id="jg20984">
    <property type="protein sequence ID" value="jg20984"/>
    <property type="gene ID" value="jg20984"/>
</dbReference>
<dbReference type="Proteomes" id="UP000887574">
    <property type="component" value="Unplaced"/>
</dbReference>
<keyword evidence="2" id="KW-0472">Membrane</keyword>
<sequence>MKNLRGASCTGVGSSVKQQRISLNLHNVSGLFVILFAGLGLSLGIVSLEFYWRRFEISQQEKTDPLLYPKENNKANNGRLTNPRNKRRTKKGRKIYGMKSVV</sequence>
<name>A0A915DLZ6_9BILA</name>
<feature type="transmembrane region" description="Helical" evidence="2">
    <location>
        <begin position="31"/>
        <end position="52"/>
    </location>
</feature>
<dbReference type="AlphaFoldDB" id="A0A915DLZ6"/>
<protein>
    <submittedName>
        <fullName evidence="4">Uncharacterized protein</fullName>
    </submittedName>
</protein>
<feature type="region of interest" description="Disordered" evidence="1">
    <location>
        <begin position="66"/>
        <end position="102"/>
    </location>
</feature>
<evidence type="ECO:0000313" key="3">
    <source>
        <dbReference type="Proteomes" id="UP000887574"/>
    </source>
</evidence>
<keyword evidence="2" id="KW-1133">Transmembrane helix</keyword>
<feature type="compositionally biased region" description="Basic residues" evidence="1">
    <location>
        <begin position="84"/>
        <end position="96"/>
    </location>
</feature>
<accession>A0A915DLZ6</accession>
<evidence type="ECO:0000256" key="1">
    <source>
        <dbReference type="SAM" id="MobiDB-lite"/>
    </source>
</evidence>
<keyword evidence="3" id="KW-1185">Reference proteome</keyword>